<reference evidence="3" key="1">
    <citation type="journal article" date="2018" name="J. Ind. Microbiol. Biotechnol.">
        <title>Genome mining reveals uncommon alkylpyrones as type III PKS products from myxobacteria.</title>
        <authorList>
            <person name="Hug J.J."/>
            <person name="Panter F."/>
            <person name="Krug D."/>
            <person name="Muller R."/>
        </authorList>
    </citation>
    <scope>NUCLEOTIDE SEQUENCE</scope>
    <source>
        <strain evidence="3">MCy2730</strain>
    </source>
</reference>
<evidence type="ECO:0000313" key="3">
    <source>
        <dbReference type="EMBL" id="AYM52353.1"/>
    </source>
</evidence>
<evidence type="ECO:0000256" key="1">
    <source>
        <dbReference type="SAM" id="MobiDB-lite"/>
    </source>
</evidence>
<proteinExistence type="predicted"/>
<accession>A0A3Q8I181</accession>
<dbReference type="NCBIfam" id="NF041895">
    <property type="entry name" value="choice_anch_V"/>
    <property type="match status" value="1"/>
</dbReference>
<dbReference type="AlphaFoldDB" id="A0A3Q8I181"/>
<protein>
    <recommendedName>
        <fullName evidence="4">Lipoprotein</fullName>
    </recommendedName>
</protein>
<organism evidence="3">
    <name type="scientific">Hyalangium minutum</name>
    <dbReference type="NCBI Taxonomy" id="394096"/>
    <lineage>
        <taxon>Bacteria</taxon>
        <taxon>Pseudomonadati</taxon>
        <taxon>Myxococcota</taxon>
        <taxon>Myxococcia</taxon>
        <taxon>Myxococcales</taxon>
        <taxon>Cystobacterineae</taxon>
        <taxon>Archangiaceae</taxon>
        <taxon>Hyalangium</taxon>
    </lineage>
</organism>
<dbReference type="EMBL" id="MH908872">
    <property type="protein sequence ID" value="AYM52353.1"/>
    <property type="molecule type" value="Genomic_DNA"/>
</dbReference>
<dbReference type="NCBIfam" id="NF041894">
    <property type="entry name" value="MXAN_6652_fam"/>
    <property type="match status" value="1"/>
</dbReference>
<dbReference type="NCBIfam" id="TIGR03382">
    <property type="entry name" value="GC_trans_RRR"/>
    <property type="match status" value="1"/>
</dbReference>
<evidence type="ECO:0000256" key="2">
    <source>
        <dbReference type="SAM" id="SignalP"/>
    </source>
</evidence>
<evidence type="ECO:0008006" key="4">
    <source>
        <dbReference type="Google" id="ProtNLM"/>
    </source>
</evidence>
<keyword evidence="2" id="KW-0732">Signal</keyword>
<feature type="chain" id="PRO_5018575502" description="Lipoprotein" evidence="2">
    <location>
        <begin position="26"/>
        <end position="224"/>
    </location>
</feature>
<feature type="region of interest" description="Disordered" evidence="1">
    <location>
        <begin position="173"/>
        <end position="199"/>
    </location>
</feature>
<feature type="compositionally biased region" description="Low complexity" evidence="1">
    <location>
        <begin position="173"/>
        <end position="184"/>
    </location>
</feature>
<dbReference type="InterPro" id="IPR017756">
    <property type="entry name" value="TM_Gly-Cys-Arg_CS"/>
</dbReference>
<sequence>MQLQKLSLGVAGVMAAFFFSSSALANSTGMTGRSGKTTGQTCMSGCHGTMAASAAPTVTLEGPATLEAGATGSYKLTIAGGPGVKGGLNVAASSGTVGVVGSDVKVQGGELTHSAAKAFTSGAVSFDFTFKAPAAAGTATLYASGNSTNGDGTWDGDNAVAITKAITVTAASVPDAGTGTPDAGNGNGDGDGDDDDSGCSAVGGAPLLALLGLLAAAGLRRRSA</sequence>
<feature type="signal peptide" evidence="2">
    <location>
        <begin position="1"/>
        <end position="25"/>
    </location>
</feature>
<name>A0A3Q8I181_9BACT</name>